<dbReference type="EMBL" id="MCBR01001559">
    <property type="protein sequence ID" value="RKF82390.1"/>
    <property type="molecule type" value="Genomic_DNA"/>
</dbReference>
<protein>
    <submittedName>
        <fullName evidence="1">Uncharacterized protein</fullName>
    </submittedName>
</protein>
<reference evidence="1 2" key="1">
    <citation type="journal article" date="2018" name="BMC Genomics">
        <title>Comparative genome analyses reveal sequence features reflecting distinct modes of host-adaptation between dicot and monocot powdery mildew.</title>
        <authorList>
            <person name="Wu Y."/>
            <person name="Ma X."/>
            <person name="Pan Z."/>
            <person name="Kale S.D."/>
            <person name="Song Y."/>
            <person name="King H."/>
            <person name="Zhang Q."/>
            <person name="Presley C."/>
            <person name="Deng X."/>
            <person name="Wei C.I."/>
            <person name="Xiao S."/>
        </authorList>
    </citation>
    <scope>NUCLEOTIDE SEQUENCE [LARGE SCALE GENOMIC DNA]</scope>
    <source>
        <strain evidence="1">UCSC1</strain>
    </source>
</reference>
<name>A0A420J6I3_9PEZI</name>
<evidence type="ECO:0000313" key="1">
    <source>
        <dbReference type="EMBL" id="RKF82390.1"/>
    </source>
</evidence>
<dbReference type="Proteomes" id="UP000285405">
    <property type="component" value="Unassembled WGS sequence"/>
</dbReference>
<sequence length="32" mass="3796">MPQSRSILEIQGVTLKHSLKRSNLFRRTNTRK</sequence>
<gene>
    <name evidence="1" type="ORF">GcC1_015047</name>
</gene>
<accession>A0A420J6I3</accession>
<dbReference type="AlphaFoldDB" id="A0A420J6I3"/>
<evidence type="ECO:0000313" key="2">
    <source>
        <dbReference type="Proteomes" id="UP000285405"/>
    </source>
</evidence>
<organism evidence="1 2">
    <name type="scientific">Golovinomyces cichoracearum</name>
    <dbReference type="NCBI Taxonomy" id="62708"/>
    <lineage>
        <taxon>Eukaryota</taxon>
        <taxon>Fungi</taxon>
        <taxon>Dikarya</taxon>
        <taxon>Ascomycota</taxon>
        <taxon>Pezizomycotina</taxon>
        <taxon>Leotiomycetes</taxon>
        <taxon>Erysiphales</taxon>
        <taxon>Erysiphaceae</taxon>
        <taxon>Golovinomyces</taxon>
    </lineage>
</organism>
<comment type="caution">
    <text evidence="1">The sequence shown here is derived from an EMBL/GenBank/DDBJ whole genome shotgun (WGS) entry which is preliminary data.</text>
</comment>
<proteinExistence type="predicted"/>